<dbReference type="PANTHER" id="PTHR10434">
    <property type="entry name" value="1-ACYL-SN-GLYCEROL-3-PHOSPHATE ACYLTRANSFERASE"/>
    <property type="match status" value="1"/>
</dbReference>
<gene>
    <name evidence="8" type="ORF">ALE3EI_0828</name>
</gene>
<dbReference type="AlphaFoldDB" id="A0A7G8PST7"/>
<feature type="transmembrane region" description="Helical" evidence="6">
    <location>
        <begin position="7"/>
        <end position="27"/>
    </location>
</feature>
<evidence type="ECO:0000259" key="7">
    <source>
        <dbReference type="SMART" id="SM00563"/>
    </source>
</evidence>
<feature type="domain" description="Phospholipid/glycerol acyltransferase" evidence="7">
    <location>
        <begin position="79"/>
        <end position="198"/>
    </location>
</feature>
<dbReference type="RefSeq" id="WP_233279995.1">
    <property type="nucleotide sequence ID" value="NZ_CP052909.1"/>
</dbReference>
<evidence type="ECO:0000256" key="4">
    <source>
        <dbReference type="ARBA" id="ARBA00023098"/>
    </source>
</evidence>
<protein>
    <submittedName>
        <fullName evidence="8">Glycerol acyltransferase</fullName>
    </submittedName>
</protein>
<dbReference type="InterPro" id="IPR002123">
    <property type="entry name" value="Plipid/glycerol_acylTrfase"/>
</dbReference>
<evidence type="ECO:0000256" key="2">
    <source>
        <dbReference type="ARBA" id="ARBA00022516"/>
    </source>
</evidence>
<evidence type="ECO:0000313" key="8">
    <source>
        <dbReference type="EMBL" id="QNJ97403.1"/>
    </source>
</evidence>
<evidence type="ECO:0000256" key="3">
    <source>
        <dbReference type="ARBA" id="ARBA00022679"/>
    </source>
</evidence>
<evidence type="ECO:0000256" key="6">
    <source>
        <dbReference type="SAM" id="Phobius"/>
    </source>
</evidence>
<proteinExistence type="predicted"/>
<organism evidence="8 9">
    <name type="scientific">Constantimarinum furrinae</name>
    <dbReference type="NCBI Taxonomy" id="2562285"/>
    <lineage>
        <taxon>Bacteria</taxon>
        <taxon>Pseudomonadati</taxon>
        <taxon>Bacteroidota</taxon>
        <taxon>Flavobacteriia</taxon>
        <taxon>Flavobacteriales</taxon>
        <taxon>Flavobacteriaceae</taxon>
        <taxon>Altibacter/Constantimarinum group</taxon>
        <taxon>Constantimarinum</taxon>
    </lineage>
</organism>
<keyword evidence="9" id="KW-1185">Reference proteome</keyword>
<dbReference type="SMART" id="SM00563">
    <property type="entry name" value="PlsC"/>
    <property type="match status" value="1"/>
</dbReference>
<dbReference type="PANTHER" id="PTHR10434:SF64">
    <property type="entry name" value="1-ACYL-SN-GLYCEROL-3-PHOSPHATE ACYLTRANSFERASE-RELATED"/>
    <property type="match status" value="1"/>
</dbReference>
<evidence type="ECO:0000256" key="5">
    <source>
        <dbReference type="ARBA" id="ARBA00023315"/>
    </source>
</evidence>
<dbReference type="EMBL" id="CP052909">
    <property type="protein sequence ID" value="QNJ97403.1"/>
    <property type="molecule type" value="Genomic_DNA"/>
</dbReference>
<evidence type="ECO:0000313" key="9">
    <source>
        <dbReference type="Proteomes" id="UP000515514"/>
    </source>
</evidence>
<sequence>MKKLLHILSYPVTAIFYLFFGLNLVVFDLIQRVCLKLFGYQAHKVSVDYFNALIVRLLHILGTRIHFSDRSSIPNNVPIIIVANHQSLWDIPPLIWFLRRYHPKFISKIELGKGLPSISYNLKYGGSVLIDRKNPKQSMEQITRIGKYVAQYHRSVVIFPEGTRSRTGEPKPFKRKGLQILFENAPEAYVLPVSISNSWKLQKYGMFPMPLGVVLKFKVHPAIKVSEYEPLALINEVERIVLGSIESV</sequence>
<name>A0A7G8PST7_9FLAO</name>
<keyword evidence="2" id="KW-0444">Lipid biosynthesis</keyword>
<dbReference type="GO" id="GO:0006654">
    <property type="term" value="P:phosphatidic acid biosynthetic process"/>
    <property type="evidence" value="ECO:0007669"/>
    <property type="project" value="TreeGrafter"/>
</dbReference>
<keyword evidence="4" id="KW-0443">Lipid metabolism</keyword>
<dbReference type="KEGG" id="alti:ALE3EI_0828"/>
<dbReference type="SUPFAM" id="SSF69593">
    <property type="entry name" value="Glycerol-3-phosphate (1)-acyltransferase"/>
    <property type="match status" value="1"/>
</dbReference>
<dbReference type="CDD" id="cd07989">
    <property type="entry name" value="LPLAT_AGPAT-like"/>
    <property type="match status" value="1"/>
</dbReference>
<keyword evidence="6" id="KW-1133">Transmembrane helix</keyword>
<keyword evidence="5 8" id="KW-0012">Acyltransferase</keyword>
<dbReference type="Proteomes" id="UP000515514">
    <property type="component" value="Chromosome"/>
</dbReference>
<reference evidence="8 9" key="1">
    <citation type="submission" date="2020-04" db="EMBL/GenBank/DDBJ databases">
        <title>Genome sequence of Altibacter aquimarinus strain ALE3EI.</title>
        <authorList>
            <person name="Oh H.-M."/>
            <person name="Jang D."/>
        </authorList>
    </citation>
    <scope>NUCLEOTIDE SEQUENCE [LARGE SCALE GENOMIC DNA]</scope>
    <source>
        <strain evidence="8 9">ALE3EI</strain>
    </source>
</reference>
<keyword evidence="6" id="KW-0472">Membrane</keyword>
<dbReference type="GO" id="GO:0003841">
    <property type="term" value="F:1-acylglycerol-3-phosphate O-acyltransferase activity"/>
    <property type="evidence" value="ECO:0007669"/>
    <property type="project" value="TreeGrafter"/>
</dbReference>
<evidence type="ECO:0000256" key="1">
    <source>
        <dbReference type="ARBA" id="ARBA00005189"/>
    </source>
</evidence>
<keyword evidence="6" id="KW-0812">Transmembrane</keyword>
<keyword evidence="3 8" id="KW-0808">Transferase</keyword>
<accession>A0A7G8PST7</accession>
<comment type="pathway">
    <text evidence="1">Lipid metabolism.</text>
</comment>
<dbReference type="Pfam" id="PF01553">
    <property type="entry name" value="Acyltransferase"/>
    <property type="match status" value="1"/>
</dbReference>